<accession>A0A1B2HDT2</accession>
<dbReference type="PANTHER" id="PTHR35336:SF5">
    <property type="entry name" value="ADENOSYLCOBINAMIDE AMIDOHYDROLASE"/>
    <property type="match status" value="1"/>
</dbReference>
<dbReference type="InterPro" id="IPR002808">
    <property type="entry name" value="AdoCbi_amidolase"/>
</dbReference>
<keyword evidence="2" id="KW-1185">Reference proteome</keyword>
<proteinExistence type="predicted"/>
<organism evidence="1 2">
    <name type="scientific">Lentzea guizhouensis</name>
    <dbReference type="NCBI Taxonomy" id="1586287"/>
    <lineage>
        <taxon>Bacteria</taxon>
        <taxon>Bacillati</taxon>
        <taxon>Actinomycetota</taxon>
        <taxon>Actinomycetes</taxon>
        <taxon>Pseudonocardiales</taxon>
        <taxon>Pseudonocardiaceae</taxon>
        <taxon>Lentzea</taxon>
    </lineage>
</organism>
<evidence type="ECO:0000313" key="2">
    <source>
        <dbReference type="Proteomes" id="UP000093053"/>
    </source>
</evidence>
<gene>
    <name evidence="1" type="ORF">BBK82_07075</name>
</gene>
<dbReference type="Proteomes" id="UP000093053">
    <property type="component" value="Chromosome"/>
</dbReference>
<dbReference type="EMBL" id="CP016793">
    <property type="protein sequence ID" value="ANZ35881.1"/>
    <property type="molecule type" value="Genomic_DNA"/>
</dbReference>
<dbReference type="OrthoDB" id="5242020at2"/>
<dbReference type="KEGG" id="led:BBK82_07075"/>
<protein>
    <recommendedName>
        <fullName evidence="3">Adenosylcobinamide amidohydrolase</fullName>
    </recommendedName>
</protein>
<sequence length="217" mass="22794">MSFVIPEVHRFDRPVLLWRLPAGSRAVSTAVVGGGIGPCEWIINVEVHDDYHRDPIEHLSELITELRLSGRGAGMLTAAAIQRYVRTSDEGVDCTATVGLSHPRFAAAPTENVLPVGTINTFCWVPVSLEDAALVNLVVTATEAKTQALVELGVAGTGTPSDAVVIACPDGPGEQFGGPRSRWGARLARAVHAATVQGARGWVELSSARGGGDPSGR</sequence>
<evidence type="ECO:0008006" key="3">
    <source>
        <dbReference type="Google" id="ProtNLM"/>
    </source>
</evidence>
<reference evidence="1 2" key="1">
    <citation type="submission" date="2016-07" db="EMBL/GenBank/DDBJ databases">
        <title>Complete genome sequence of the Lentzea guizhouensis DHS C013.</title>
        <authorList>
            <person name="Cao C."/>
        </authorList>
    </citation>
    <scope>NUCLEOTIDE SEQUENCE [LARGE SCALE GENOMIC DNA]</scope>
    <source>
        <strain evidence="1 2">DHS C013</strain>
    </source>
</reference>
<dbReference type="STRING" id="1586287.BBK82_07075"/>
<dbReference type="InterPro" id="IPR052209">
    <property type="entry name" value="CbiZ"/>
</dbReference>
<evidence type="ECO:0000313" key="1">
    <source>
        <dbReference type="EMBL" id="ANZ35881.1"/>
    </source>
</evidence>
<name>A0A1B2HDT2_9PSEU</name>
<dbReference type="AlphaFoldDB" id="A0A1B2HDT2"/>
<dbReference type="Pfam" id="PF01955">
    <property type="entry name" value="CbiZ"/>
    <property type="match status" value="1"/>
</dbReference>
<dbReference type="PANTHER" id="PTHR35336">
    <property type="entry name" value="ADENOSYLCOBINAMIDE AMIDOHYDROLASE"/>
    <property type="match status" value="1"/>
</dbReference>